<dbReference type="InterPro" id="IPR023271">
    <property type="entry name" value="Aquaporin-like"/>
</dbReference>
<dbReference type="PANTHER" id="PTHR43829:SF9">
    <property type="entry name" value="AQUAPORIN-9"/>
    <property type="match status" value="1"/>
</dbReference>
<dbReference type="InterPro" id="IPR050363">
    <property type="entry name" value="MIP/Aquaporin"/>
</dbReference>
<keyword evidence="6 8" id="KW-0472">Membrane</keyword>
<feature type="transmembrane region" description="Helical" evidence="8">
    <location>
        <begin position="114"/>
        <end position="135"/>
    </location>
</feature>
<dbReference type="InterPro" id="IPR000425">
    <property type="entry name" value="MIP"/>
</dbReference>
<evidence type="ECO:0000256" key="1">
    <source>
        <dbReference type="ARBA" id="ARBA00004141"/>
    </source>
</evidence>
<feature type="transmembrane region" description="Helical" evidence="8">
    <location>
        <begin position="191"/>
        <end position="210"/>
    </location>
</feature>
<evidence type="ECO:0000256" key="7">
    <source>
        <dbReference type="RuleBase" id="RU000477"/>
    </source>
</evidence>
<keyword evidence="3 7" id="KW-0813">Transport</keyword>
<accession>L1QP01</accession>
<evidence type="ECO:0000256" key="3">
    <source>
        <dbReference type="ARBA" id="ARBA00022448"/>
    </source>
</evidence>
<keyword evidence="4 7" id="KW-0812">Transmembrane</keyword>
<feature type="transmembrane region" description="Helical" evidence="8">
    <location>
        <begin position="164"/>
        <end position="185"/>
    </location>
</feature>
<evidence type="ECO:0000256" key="2">
    <source>
        <dbReference type="ARBA" id="ARBA00006175"/>
    </source>
</evidence>
<reference evidence="9 10" key="1">
    <citation type="submission" date="2012-05" db="EMBL/GenBank/DDBJ databases">
        <authorList>
            <person name="Weinstock G."/>
            <person name="Sodergren E."/>
            <person name="Lobos E.A."/>
            <person name="Fulton L."/>
            <person name="Fulton R."/>
            <person name="Courtney L."/>
            <person name="Fronick C."/>
            <person name="O'Laughlin M."/>
            <person name="Godfrey J."/>
            <person name="Wilson R.M."/>
            <person name="Miner T."/>
            <person name="Farmer C."/>
            <person name="Delehaunty K."/>
            <person name="Cordes M."/>
            <person name="Minx P."/>
            <person name="Tomlinson C."/>
            <person name="Chen J."/>
            <person name="Wollam A."/>
            <person name="Pepin K.H."/>
            <person name="Bhonagiri V."/>
            <person name="Zhang X."/>
            <person name="Suruliraj S."/>
            <person name="Warren W."/>
            <person name="Mitreva M."/>
            <person name="Mardis E.R."/>
            <person name="Wilson R.K."/>
        </authorList>
    </citation>
    <scope>NUCLEOTIDE SEQUENCE [LARGE SCALE GENOMIC DNA]</scope>
    <source>
        <strain evidence="9 10">DSM 1785</strain>
    </source>
</reference>
<gene>
    <name evidence="9" type="ORF">HMPREF0216_00064</name>
</gene>
<dbReference type="PANTHER" id="PTHR43829">
    <property type="entry name" value="AQUAPORIN OR AQUAGLYCEROPORIN RELATED"/>
    <property type="match status" value="1"/>
</dbReference>
<evidence type="ECO:0000256" key="5">
    <source>
        <dbReference type="ARBA" id="ARBA00022989"/>
    </source>
</evidence>
<dbReference type="PRINTS" id="PR00783">
    <property type="entry name" value="MINTRINSICP"/>
</dbReference>
<dbReference type="Pfam" id="PF00230">
    <property type="entry name" value="MIP"/>
    <property type="match status" value="1"/>
</dbReference>
<keyword evidence="5 8" id="KW-1133">Transmembrane helix</keyword>
<dbReference type="STRING" id="545697.HMPREF0216_00064"/>
<comment type="caution">
    <text evidence="9">The sequence shown here is derived from an EMBL/GenBank/DDBJ whole genome shotgun (WGS) entry which is preliminary data.</text>
</comment>
<proteinExistence type="inferred from homology"/>
<dbReference type="AlphaFoldDB" id="L1QP01"/>
<evidence type="ECO:0000256" key="8">
    <source>
        <dbReference type="SAM" id="Phobius"/>
    </source>
</evidence>
<dbReference type="HOGENOM" id="CLU_020019_9_2_9"/>
<dbReference type="Proteomes" id="UP000010420">
    <property type="component" value="Unassembled WGS sequence"/>
</dbReference>
<comment type="subcellular location">
    <subcellularLocation>
        <location evidence="1">Membrane</location>
        <topology evidence="1">Multi-pass membrane protein</topology>
    </subcellularLocation>
</comment>
<dbReference type="PATRIC" id="fig|545697.3.peg.65"/>
<dbReference type="EMBL" id="AMEZ01000003">
    <property type="protein sequence ID" value="EKY29656.1"/>
    <property type="molecule type" value="Genomic_DNA"/>
</dbReference>
<evidence type="ECO:0000313" key="10">
    <source>
        <dbReference type="Proteomes" id="UP000010420"/>
    </source>
</evidence>
<dbReference type="PROSITE" id="PS00221">
    <property type="entry name" value="MIP"/>
    <property type="match status" value="1"/>
</dbReference>
<organism evidence="9 10">
    <name type="scientific">Clostridium celatum DSM 1785</name>
    <dbReference type="NCBI Taxonomy" id="545697"/>
    <lineage>
        <taxon>Bacteria</taxon>
        <taxon>Bacillati</taxon>
        <taxon>Bacillota</taxon>
        <taxon>Clostridia</taxon>
        <taxon>Eubacteriales</taxon>
        <taxon>Clostridiaceae</taxon>
        <taxon>Clostridium</taxon>
    </lineage>
</organism>
<feature type="transmembrane region" description="Helical" evidence="8">
    <location>
        <begin position="85"/>
        <end position="102"/>
    </location>
</feature>
<evidence type="ECO:0000256" key="6">
    <source>
        <dbReference type="ARBA" id="ARBA00023136"/>
    </source>
</evidence>
<name>L1QP01_9CLOT</name>
<dbReference type="GO" id="GO:0005886">
    <property type="term" value="C:plasma membrane"/>
    <property type="evidence" value="ECO:0007669"/>
    <property type="project" value="TreeGrafter"/>
</dbReference>
<dbReference type="SUPFAM" id="SSF81338">
    <property type="entry name" value="Aquaporin-like"/>
    <property type="match status" value="1"/>
</dbReference>
<dbReference type="eggNOG" id="COG0580">
    <property type="taxonomic scope" value="Bacteria"/>
</dbReference>
<dbReference type="RefSeq" id="WP_005209734.1">
    <property type="nucleotide sequence ID" value="NZ_KB291598.1"/>
</dbReference>
<keyword evidence="10" id="KW-1185">Reference proteome</keyword>
<feature type="transmembrane region" description="Helical" evidence="8">
    <location>
        <begin position="33"/>
        <end position="53"/>
    </location>
</feature>
<dbReference type="Gene3D" id="1.20.1080.10">
    <property type="entry name" value="Glycerol uptake facilitator protein"/>
    <property type="match status" value="1"/>
</dbReference>
<dbReference type="InterPro" id="IPR022357">
    <property type="entry name" value="MIP_CS"/>
</dbReference>
<sequence>MAVYAVGDISGAHLNPAITIAKALIGDFQWRLVPGYILAQVLGAMFGSLLVYIQFLPHWDKTEDAEVKLSIFATAPAIKNNITNFISEYLITFILVFLIFTLDRNEFSVGTKPLVIGGLIFSLGVCFGGVTGAALNPARDFGPRLAHFLLPIPGKGTSNFKYSWIPIIAPIMGGCTGAIANLAVYEGIVNIKLYVMLISTIVVLFIIKMVEQSKEKKISYMDKVVQINIFSEK</sequence>
<evidence type="ECO:0000256" key="4">
    <source>
        <dbReference type="ARBA" id="ARBA00022692"/>
    </source>
</evidence>
<protein>
    <submittedName>
        <fullName evidence="9">Channel protein, MIP family</fullName>
    </submittedName>
</protein>
<dbReference type="GO" id="GO:0015254">
    <property type="term" value="F:glycerol channel activity"/>
    <property type="evidence" value="ECO:0007669"/>
    <property type="project" value="TreeGrafter"/>
</dbReference>
<comment type="similarity">
    <text evidence="2 7">Belongs to the MIP/aquaporin (TC 1.A.8) family.</text>
</comment>
<evidence type="ECO:0000313" key="9">
    <source>
        <dbReference type="EMBL" id="EKY29656.1"/>
    </source>
</evidence>